<keyword evidence="3" id="KW-0687">Ribonucleoprotein</keyword>
<dbReference type="EMBL" id="UOEC01000050">
    <property type="protein sequence ID" value="VAV88733.1"/>
    <property type="molecule type" value="Genomic_DNA"/>
</dbReference>
<evidence type="ECO:0000256" key="1">
    <source>
        <dbReference type="ARBA" id="ARBA00010528"/>
    </source>
</evidence>
<dbReference type="Pfam" id="PF00573">
    <property type="entry name" value="Ribosomal_L4"/>
    <property type="match status" value="1"/>
</dbReference>
<feature type="region of interest" description="Disordered" evidence="4">
    <location>
        <begin position="43"/>
        <end position="77"/>
    </location>
</feature>
<dbReference type="GO" id="GO:1990904">
    <property type="term" value="C:ribonucleoprotein complex"/>
    <property type="evidence" value="ECO:0007669"/>
    <property type="project" value="UniProtKB-KW"/>
</dbReference>
<proteinExistence type="inferred from homology"/>
<sequence length="210" mass="22713">MKTDVQTLSAKKAGTIDLSDDLFGLEPRADILHRMVNYQRAKRQAGTHNTLSRGEVSRTGAKFGNQKGGGTARHGSKRAGIFIGGAKAFGPKTRSHAIGMPKKMRALALRHALSSKAKSSELIVLDNVDVKSAKTKDLQVTLSKLGLENALIIDGAEVNDNFAKASRNIMNIDVLPVQGINTYDILRRHKLVLTKAAVEALEARYKGSVK</sequence>
<dbReference type="PANTHER" id="PTHR10746">
    <property type="entry name" value="50S RIBOSOMAL PROTEIN L4"/>
    <property type="match status" value="1"/>
</dbReference>
<organism evidence="5">
    <name type="scientific">hydrothermal vent metagenome</name>
    <dbReference type="NCBI Taxonomy" id="652676"/>
    <lineage>
        <taxon>unclassified sequences</taxon>
        <taxon>metagenomes</taxon>
        <taxon>ecological metagenomes</taxon>
    </lineage>
</organism>
<dbReference type="HAMAP" id="MF_01328_B">
    <property type="entry name" value="Ribosomal_uL4_B"/>
    <property type="match status" value="1"/>
</dbReference>
<dbReference type="PANTHER" id="PTHR10746:SF6">
    <property type="entry name" value="LARGE RIBOSOMAL SUBUNIT PROTEIN UL4M"/>
    <property type="match status" value="1"/>
</dbReference>
<keyword evidence="2 5" id="KW-0689">Ribosomal protein</keyword>
<accession>A0A3B0RW69</accession>
<dbReference type="InterPro" id="IPR002136">
    <property type="entry name" value="Ribosomal_uL4"/>
</dbReference>
<reference evidence="5" key="1">
    <citation type="submission" date="2018-06" db="EMBL/GenBank/DDBJ databases">
        <authorList>
            <person name="Zhirakovskaya E."/>
        </authorList>
    </citation>
    <scope>NUCLEOTIDE SEQUENCE</scope>
</reference>
<name>A0A3B0RW69_9ZZZZ</name>
<dbReference type="NCBIfam" id="TIGR03953">
    <property type="entry name" value="rplD_bact"/>
    <property type="match status" value="1"/>
</dbReference>
<dbReference type="AlphaFoldDB" id="A0A3B0RW69"/>
<dbReference type="GO" id="GO:0005840">
    <property type="term" value="C:ribosome"/>
    <property type="evidence" value="ECO:0007669"/>
    <property type="project" value="UniProtKB-KW"/>
</dbReference>
<comment type="similarity">
    <text evidence="1">Belongs to the universal ribosomal protein uL4 family.</text>
</comment>
<protein>
    <submittedName>
        <fullName evidence="5">LSU ribosomal protein L4p (L1e)</fullName>
    </submittedName>
</protein>
<evidence type="ECO:0000256" key="2">
    <source>
        <dbReference type="ARBA" id="ARBA00022980"/>
    </source>
</evidence>
<dbReference type="GO" id="GO:0003735">
    <property type="term" value="F:structural constituent of ribosome"/>
    <property type="evidence" value="ECO:0007669"/>
    <property type="project" value="InterPro"/>
</dbReference>
<evidence type="ECO:0000313" key="5">
    <source>
        <dbReference type="EMBL" id="VAV88733.1"/>
    </source>
</evidence>
<dbReference type="GO" id="GO:0006412">
    <property type="term" value="P:translation"/>
    <property type="evidence" value="ECO:0007669"/>
    <property type="project" value="InterPro"/>
</dbReference>
<evidence type="ECO:0000256" key="4">
    <source>
        <dbReference type="SAM" id="MobiDB-lite"/>
    </source>
</evidence>
<dbReference type="InterPro" id="IPR023574">
    <property type="entry name" value="Ribosomal_uL4_dom_sf"/>
</dbReference>
<dbReference type="Gene3D" id="3.40.1370.10">
    <property type="match status" value="1"/>
</dbReference>
<evidence type="ECO:0000256" key="3">
    <source>
        <dbReference type="ARBA" id="ARBA00023274"/>
    </source>
</evidence>
<gene>
    <name evidence="5" type="ORF">MNBD_ALPHA08-2290</name>
</gene>
<dbReference type="InterPro" id="IPR013005">
    <property type="entry name" value="Ribosomal_uL4-like"/>
</dbReference>
<dbReference type="SUPFAM" id="SSF52166">
    <property type="entry name" value="Ribosomal protein L4"/>
    <property type="match status" value="1"/>
</dbReference>